<dbReference type="AlphaFoldDB" id="A0A2H3K1I4"/>
<dbReference type="EMBL" id="KB468135">
    <property type="protein sequence ID" value="PCH42884.1"/>
    <property type="molecule type" value="Genomic_DNA"/>
</dbReference>
<evidence type="ECO:0008006" key="5">
    <source>
        <dbReference type="Google" id="ProtNLM"/>
    </source>
</evidence>
<sequence>MFRLPATFLALCALVSASYALPIRENATLSKRNANDGRATHYEVGLGACGSNDVDSESVLAISRLIYGNGEYCNQWLQITNTANGNVKYGQMRDRCESCGQNDIDLSPSLFEALGADLNQGVLQVEWHFMDKGWSP</sequence>
<dbReference type="PANTHER" id="PTHR31836">
    <property type="match status" value="1"/>
</dbReference>
<gene>
    <name evidence="3" type="ORF">WOLCODRAFT_138096</name>
</gene>
<feature type="signal peptide" evidence="2">
    <location>
        <begin position="1"/>
        <end position="20"/>
    </location>
</feature>
<accession>A0A2H3K1I4</accession>
<reference evidence="3 4" key="1">
    <citation type="journal article" date="2012" name="Science">
        <title>The Paleozoic origin of enzymatic lignin decomposition reconstructed from 31 fungal genomes.</title>
        <authorList>
            <person name="Floudas D."/>
            <person name="Binder M."/>
            <person name="Riley R."/>
            <person name="Barry K."/>
            <person name="Blanchette R.A."/>
            <person name="Henrissat B."/>
            <person name="Martinez A.T."/>
            <person name="Otillar R."/>
            <person name="Spatafora J.W."/>
            <person name="Yadav J.S."/>
            <person name="Aerts A."/>
            <person name="Benoit I."/>
            <person name="Boyd A."/>
            <person name="Carlson A."/>
            <person name="Copeland A."/>
            <person name="Coutinho P.M."/>
            <person name="de Vries R.P."/>
            <person name="Ferreira P."/>
            <person name="Findley K."/>
            <person name="Foster B."/>
            <person name="Gaskell J."/>
            <person name="Glotzer D."/>
            <person name="Gorecki P."/>
            <person name="Heitman J."/>
            <person name="Hesse C."/>
            <person name="Hori C."/>
            <person name="Igarashi K."/>
            <person name="Jurgens J.A."/>
            <person name="Kallen N."/>
            <person name="Kersten P."/>
            <person name="Kohler A."/>
            <person name="Kuees U."/>
            <person name="Kumar T.K.A."/>
            <person name="Kuo A."/>
            <person name="LaButti K."/>
            <person name="Larrondo L.F."/>
            <person name="Lindquist E."/>
            <person name="Ling A."/>
            <person name="Lombard V."/>
            <person name="Lucas S."/>
            <person name="Lundell T."/>
            <person name="Martin R."/>
            <person name="McLaughlin D.J."/>
            <person name="Morgenstern I."/>
            <person name="Morin E."/>
            <person name="Murat C."/>
            <person name="Nagy L.G."/>
            <person name="Nolan M."/>
            <person name="Ohm R.A."/>
            <person name="Patyshakuliyeva A."/>
            <person name="Rokas A."/>
            <person name="Ruiz-Duenas F.J."/>
            <person name="Sabat G."/>
            <person name="Salamov A."/>
            <person name="Samejima M."/>
            <person name="Schmutz J."/>
            <person name="Slot J.C."/>
            <person name="St John F."/>
            <person name="Stenlid J."/>
            <person name="Sun H."/>
            <person name="Sun S."/>
            <person name="Syed K."/>
            <person name="Tsang A."/>
            <person name="Wiebenga A."/>
            <person name="Young D."/>
            <person name="Pisabarro A."/>
            <person name="Eastwood D.C."/>
            <person name="Martin F."/>
            <person name="Cullen D."/>
            <person name="Grigoriev I.V."/>
            <person name="Hibbett D.S."/>
        </authorList>
    </citation>
    <scope>NUCLEOTIDE SEQUENCE [LARGE SCALE GENOMIC DNA]</scope>
    <source>
        <strain evidence="3 4">MD-104</strain>
    </source>
</reference>
<dbReference type="CDD" id="cd22191">
    <property type="entry name" value="DPBB_RlpA_EXP_N-like"/>
    <property type="match status" value="1"/>
</dbReference>
<evidence type="ECO:0000256" key="1">
    <source>
        <dbReference type="ARBA" id="ARBA00022729"/>
    </source>
</evidence>
<keyword evidence="1 2" id="KW-0732">Signal</keyword>
<dbReference type="InterPro" id="IPR036908">
    <property type="entry name" value="RlpA-like_sf"/>
</dbReference>
<dbReference type="PANTHER" id="PTHR31836:SF28">
    <property type="entry name" value="SRCR DOMAIN-CONTAINING PROTEIN-RELATED"/>
    <property type="match status" value="1"/>
</dbReference>
<evidence type="ECO:0000256" key="2">
    <source>
        <dbReference type="SAM" id="SignalP"/>
    </source>
</evidence>
<proteinExistence type="predicted"/>
<dbReference type="Gene3D" id="2.40.40.10">
    <property type="entry name" value="RlpA-like domain"/>
    <property type="match status" value="1"/>
</dbReference>
<dbReference type="STRING" id="742152.A0A2H3K1I4"/>
<evidence type="ECO:0000313" key="3">
    <source>
        <dbReference type="EMBL" id="PCH42884.1"/>
    </source>
</evidence>
<dbReference type="Proteomes" id="UP000218811">
    <property type="component" value="Unassembled WGS sequence"/>
</dbReference>
<protein>
    <recommendedName>
        <fullName evidence="5">RlpA-like protein double-psi beta-barrel domain-containing protein</fullName>
    </recommendedName>
</protein>
<keyword evidence="4" id="KW-1185">Reference proteome</keyword>
<feature type="chain" id="PRO_5013749526" description="RlpA-like protein double-psi beta-barrel domain-containing protein" evidence="2">
    <location>
        <begin position="21"/>
        <end position="136"/>
    </location>
</feature>
<evidence type="ECO:0000313" key="4">
    <source>
        <dbReference type="Proteomes" id="UP000218811"/>
    </source>
</evidence>
<name>A0A2H3K1I4_WOLCO</name>
<dbReference type="InterPro" id="IPR051477">
    <property type="entry name" value="Expansin_CellWall"/>
</dbReference>
<dbReference type="OrthoDB" id="406505at2759"/>
<dbReference type="OMA" id="WHFMAKS"/>
<organism evidence="3 4">
    <name type="scientific">Wolfiporia cocos (strain MD-104)</name>
    <name type="common">Brown rot fungus</name>
    <dbReference type="NCBI Taxonomy" id="742152"/>
    <lineage>
        <taxon>Eukaryota</taxon>
        <taxon>Fungi</taxon>
        <taxon>Dikarya</taxon>
        <taxon>Basidiomycota</taxon>
        <taxon>Agaricomycotina</taxon>
        <taxon>Agaricomycetes</taxon>
        <taxon>Polyporales</taxon>
        <taxon>Phaeolaceae</taxon>
        <taxon>Wolfiporia</taxon>
    </lineage>
</organism>
<dbReference type="SUPFAM" id="SSF50685">
    <property type="entry name" value="Barwin-like endoglucanases"/>
    <property type="match status" value="1"/>
</dbReference>